<proteinExistence type="predicted"/>
<dbReference type="PANTHER" id="PTHR42839:SF2">
    <property type="entry name" value="ISOCHORISMATE SYNTHASE ENTC"/>
    <property type="match status" value="1"/>
</dbReference>
<dbReference type="EMBL" id="CP001712">
    <property type="protein sequence ID" value="EAR15795.1"/>
    <property type="molecule type" value="Genomic_DNA"/>
</dbReference>
<dbReference type="Proteomes" id="UP000009049">
    <property type="component" value="Chromosome"/>
</dbReference>
<dbReference type="KEGG" id="rbi:RB2501_15744"/>
<dbReference type="Pfam" id="PF00425">
    <property type="entry name" value="Chorismate_bind"/>
    <property type="match status" value="1"/>
</dbReference>
<evidence type="ECO:0000313" key="2">
    <source>
        <dbReference type="EMBL" id="EAR15795.1"/>
    </source>
</evidence>
<dbReference type="Gene3D" id="3.60.120.10">
    <property type="entry name" value="Anthranilate synthase"/>
    <property type="match status" value="1"/>
</dbReference>
<dbReference type="eggNOG" id="COG1169">
    <property type="taxonomic scope" value="Bacteria"/>
</dbReference>
<accession>A4CLP6</accession>
<sequence length="359" mass="39540">MPSPKKIKFSKLERLLGEHRGKSLPFALFRNPGEEEIHSLLQNDRENPGFTGGDQKGFVFAPFHTGASPTLFLRPDQAYRTPVPGGAACAMDIGPRPDTEAREIHMGLVEEAVREIRTTSLEKVVLARRFSLPCTLSAVEIFLRLCQTYPRAFCYVWSHPDSGTWLGASPEQLMEFDGTRGHTDALAGTQPAAGFVAPAWSAKEYREQQLVTDFIVEKLREAGLEPEVGPTRDERAGALWHLRTRVGFQADADAAAGLVGALHPTPAVCGQPRGAARDYILGHENFDREYYCGFLGEVGRTGPGSFRLFVNLRCLQLRENSAYIYTGGGITADSDPAAEWDEIQHKSLTVLRALQNSPD</sequence>
<gene>
    <name evidence="2" type="ordered locus">RB2501_15744</name>
</gene>
<organism evidence="2 3">
    <name type="scientific">Robiginitalea biformata (strain ATCC BAA-864 / DSM 15991 / KCTC 12146 / HTCC2501)</name>
    <dbReference type="NCBI Taxonomy" id="313596"/>
    <lineage>
        <taxon>Bacteria</taxon>
        <taxon>Pseudomonadati</taxon>
        <taxon>Bacteroidota</taxon>
        <taxon>Flavobacteriia</taxon>
        <taxon>Flavobacteriales</taxon>
        <taxon>Flavobacteriaceae</taxon>
        <taxon>Robiginitalea</taxon>
    </lineage>
</organism>
<dbReference type="SUPFAM" id="SSF56322">
    <property type="entry name" value="ADC synthase"/>
    <property type="match status" value="1"/>
</dbReference>
<evidence type="ECO:0000313" key="3">
    <source>
        <dbReference type="Proteomes" id="UP000009049"/>
    </source>
</evidence>
<dbReference type="AlphaFoldDB" id="A4CLP6"/>
<dbReference type="InterPro" id="IPR005801">
    <property type="entry name" value="ADC_synthase"/>
</dbReference>
<reference evidence="2 3" key="1">
    <citation type="journal article" date="2009" name="J. Bacteriol.">
        <title>Complete genome sequence of Robiginitalea biformata HTCC2501.</title>
        <authorList>
            <person name="Oh H.M."/>
            <person name="Giovannoni S.J."/>
            <person name="Lee K."/>
            <person name="Ferriera S."/>
            <person name="Johnson J."/>
            <person name="Cho J.C."/>
        </authorList>
    </citation>
    <scope>NUCLEOTIDE SEQUENCE [LARGE SCALE GENOMIC DNA]</scope>
    <source>
        <strain evidence="3">ATCC BAA-864 / HTCC2501 / KCTC 12146</strain>
    </source>
</reference>
<protein>
    <submittedName>
        <fullName evidence="2">Possible isochorismate synthase</fullName>
    </submittedName>
</protein>
<dbReference type="OrthoDB" id="9806579at2"/>
<name>A4CLP6_ROBBH</name>
<feature type="domain" description="Chorismate-utilising enzyme C-terminal" evidence="1">
    <location>
        <begin position="103"/>
        <end position="346"/>
    </location>
</feature>
<dbReference type="InterPro" id="IPR015890">
    <property type="entry name" value="Chorismate_C"/>
</dbReference>
<keyword evidence="3" id="KW-1185">Reference proteome</keyword>
<dbReference type="RefSeq" id="WP_015755110.1">
    <property type="nucleotide sequence ID" value="NC_013222.1"/>
</dbReference>
<dbReference type="PANTHER" id="PTHR42839">
    <property type="entry name" value="ISOCHORISMATE SYNTHASE ENTC"/>
    <property type="match status" value="1"/>
</dbReference>
<evidence type="ECO:0000259" key="1">
    <source>
        <dbReference type="Pfam" id="PF00425"/>
    </source>
</evidence>
<dbReference type="HOGENOM" id="CLU_006493_8_0_10"/>
<dbReference type="STRING" id="313596.RB2501_15744"/>